<keyword evidence="2 6" id="KW-0378">Hydrolase</keyword>
<comment type="catalytic activity">
    <reaction evidence="6">
        <text>ATP + H2O = ADP + phosphate + H(+)</text>
        <dbReference type="Rhea" id="RHEA:13065"/>
        <dbReference type="ChEBI" id="CHEBI:15377"/>
        <dbReference type="ChEBI" id="CHEBI:15378"/>
        <dbReference type="ChEBI" id="CHEBI:30616"/>
        <dbReference type="ChEBI" id="CHEBI:43474"/>
        <dbReference type="ChEBI" id="CHEBI:456216"/>
        <dbReference type="EC" id="3.6.4.13"/>
    </reaction>
</comment>
<dbReference type="InterPro" id="IPR044742">
    <property type="entry name" value="DEAD/DEAH_RhlB"/>
</dbReference>
<feature type="domain" description="Helicase C-terminal" evidence="9">
    <location>
        <begin position="420"/>
        <end position="586"/>
    </location>
</feature>
<dbReference type="Gene3D" id="3.40.50.300">
    <property type="entry name" value="P-loop containing nucleotide triphosphate hydrolases"/>
    <property type="match status" value="2"/>
</dbReference>
<dbReference type="GO" id="GO:0016787">
    <property type="term" value="F:hydrolase activity"/>
    <property type="evidence" value="ECO:0007669"/>
    <property type="project" value="UniProtKB-KW"/>
</dbReference>
<organism evidence="10 11">
    <name type="scientific">Giardia intestinalis (strain ATCC 50803 / WB clone C6)</name>
    <name type="common">Giardia lamblia</name>
    <dbReference type="NCBI Taxonomy" id="184922"/>
    <lineage>
        <taxon>Eukaryota</taxon>
        <taxon>Metamonada</taxon>
        <taxon>Diplomonadida</taxon>
        <taxon>Hexamitidae</taxon>
        <taxon>Giardiinae</taxon>
        <taxon>Giardia</taxon>
    </lineage>
</organism>
<evidence type="ECO:0000313" key="11">
    <source>
        <dbReference type="Proteomes" id="UP000001548"/>
    </source>
</evidence>
<dbReference type="PROSITE" id="PS51194">
    <property type="entry name" value="HELICASE_CTER"/>
    <property type="match status" value="1"/>
</dbReference>
<evidence type="ECO:0000256" key="4">
    <source>
        <dbReference type="ARBA" id="ARBA00022840"/>
    </source>
</evidence>
<dbReference type="Pfam" id="PF00270">
    <property type="entry name" value="DEAD"/>
    <property type="match status" value="1"/>
</dbReference>
<feature type="domain" description="Helicase ATP-binding" evidence="8">
    <location>
        <begin position="179"/>
        <end position="342"/>
    </location>
</feature>
<dbReference type="SMART" id="SM00490">
    <property type="entry name" value="HELICc"/>
    <property type="match status" value="1"/>
</dbReference>
<dbReference type="InterPro" id="IPR001650">
    <property type="entry name" value="Helicase_C-like"/>
</dbReference>
<comment type="function">
    <text evidence="6">RNA helicase.</text>
</comment>
<evidence type="ECO:0000313" key="10">
    <source>
        <dbReference type="EMBL" id="KAE8304257.1"/>
    </source>
</evidence>
<dbReference type="GO" id="GO:0003723">
    <property type="term" value="F:RNA binding"/>
    <property type="evidence" value="ECO:0007669"/>
    <property type="project" value="UniProtKB-UniRule"/>
</dbReference>
<evidence type="ECO:0000256" key="6">
    <source>
        <dbReference type="RuleBase" id="RU365068"/>
    </source>
</evidence>
<evidence type="ECO:0000259" key="8">
    <source>
        <dbReference type="PROSITE" id="PS51192"/>
    </source>
</evidence>
<proteinExistence type="inferred from homology"/>
<dbReference type="EC" id="3.6.4.13" evidence="6"/>
<gene>
    <name evidence="10" type="ORF">GL50803_0016806</name>
</gene>
<evidence type="ECO:0000256" key="2">
    <source>
        <dbReference type="ARBA" id="ARBA00022801"/>
    </source>
</evidence>
<dbReference type="SUPFAM" id="SSF52540">
    <property type="entry name" value="P-loop containing nucleoside triphosphate hydrolases"/>
    <property type="match status" value="1"/>
</dbReference>
<accession>A0A644F6L2</accession>
<reference evidence="10 11" key="1">
    <citation type="journal article" date="2007" name="Science">
        <title>Genomic minimalism in the early diverging intestinal parasite Giardia lamblia.</title>
        <authorList>
            <person name="Morrison H.G."/>
            <person name="McArthur A.G."/>
            <person name="Gillin F.D."/>
            <person name="Aley S.B."/>
            <person name="Adam R.D."/>
            <person name="Olsen G.J."/>
            <person name="Best A.A."/>
            <person name="Cande W.Z."/>
            <person name="Chen F."/>
            <person name="Cipriano M.J."/>
            <person name="Davids B.J."/>
            <person name="Dawson S.C."/>
            <person name="Elmendorf H.G."/>
            <person name="Hehl A.B."/>
            <person name="Holder M.E."/>
            <person name="Huse S.M."/>
            <person name="Kim U.U."/>
            <person name="Lasek-Nesselquist E."/>
            <person name="Manning G."/>
            <person name="Nigam A."/>
            <person name="Nixon J.E."/>
            <person name="Palm D."/>
            <person name="Passamaneck N.E."/>
            <person name="Prabhu A."/>
            <person name="Reich C.I."/>
            <person name="Reiner D.S."/>
            <person name="Samuelson J."/>
            <person name="Svard S.G."/>
            <person name="Sogin M.L."/>
        </authorList>
    </citation>
    <scope>NUCLEOTIDE SEQUENCE [LARGE SCALE GENOMIC DNA]</scope>
    <source>
        <strain evidence="10 11">WB C6</strain>
    </source>
</reference>
<sequence length="741" mass="81447">MFIRNRPSPLPLNTPEPQLRRALPTESDAKSTSLNGLLQELHNADRRDSTPHGDSASTQIGHSSFEYLDLKRTAQLRAQASQTRLAERLTASISAAEEAHPLGHSSMPLPSMPDRSDELNSDDFHISDFFDEASSKHKHTVVKAAISSWNQLPGFTTDLFQGMIRSEYTQLTPVQTVVPMLLVHGYNVICSAPTGSGKTLAFLVPLIIHMQRVRLMWPDDPNLQSTCYALVLTPTRELAMQIHSVLLEIISQSSITLTTSLLIGGYTPTEMHPNVIVGVPGKVEHFVLGYNSHKYSLRKCSYIVLDELDELLDAGFIEQVSTILKVCARDKQIVGTTATLSKQAHKVVEDAGLINRDCLRKTFKCAMAGSVLQPNVRIAQIFVEFSSSLLGNQTSLSVATTNPLLPDPSTYLSKQEILASILQVHYSTRPTSQTIIFLASKENVDSLLEYLLRSKAKDSYSALYHCEVAAFHSGQEQQKRTTVISRFRANQIQILITTSGGGRGLDFPSVCLIINYDIPRCAEYYVHQIGRTARGMATGTALTLVDLNDDVKYLAELAVRVAGVRKRLSKDATYKTNVYLAQQKLGQHPPFVPLVRTGHGLANIKNLRNTGLASENGREEVQPSLHPTLHILSPNFIYPLSAQYSLPPEYHSAVRTAAALGICDLPGAQVVLDISNLSASAKRQLLKAQTIEYLSQAFDATVLRPGESKGEKLQITIIAKTRGALDNCLAHVNNLVAEADM</sequence>
<comment type="caution">
    <text evidence="10">The sequence shown here is derived from an EMBL/GenBank/DDBJ whole genome shotgun (WGS) entry which is preliminary data.</text>
</comment>
<evidence type="ECO:0000256" key="3">
    <source>
        <dbReference type="ARBA" id="ARBA00022806"/>
    </source>
</evidence>
<comment type="domain">
    <text evidence="6">The Q motif is unique to and characteristic of the DEAD box family of RNA helicases and controls ATP binding and hydrolysis.</text>
</comment>
<dbReference type="SMART" id="SM00487">
    <property type="entry name" value="DEXDc"/>
    <property type="match status" value="1"/>
</dbReference>
<dbReference type="GO" id="GO:0003724">
    <property type="term" value="F:RNA helicase activity"/>
    <property type="evidence" value="ECO:0007669"/>
    <property type="project" value="UniProtKB-EC"/>
</dbReference>
<evidence type="ECO:0000259" key="9">
    <source>
        <dbReference type="PROSITE" id="PS51194"/>
    </source>
</evidence>
<feature type="region of interest" description="Disordered" evidence="7">
    <location>
        <begin position="97"/>
        <end position="117"/>
    </location>
</feature>
<dbReference type="CDD" id="cd00268">
    <property type="entry name" value="DEADc"/>
    <property type="match status" value="1"/>
</dbReference>
<keyword evidence="4 6" id="KW-0067">ATP-binding</keyword>
<dbReference type="InterPro" id="IPR011545">
    <property type="entry name" value="DEAD/DEAH_box_helicase_dom"/>
</dbReference>
<dbReference type="PANTHER" id="PTHR24031">
    <property type="entry name" value="RNA HELICASE"/>
    <property type="match status" value="1"/>
</dbReference>
<keyword evidence="3 6" id="KW-0347">Helicase</keyword>
<comment type="similarity">
    <text evidence="6">Belongs to the DEAD box helicase family.</text>
</comment>
<keyword evidence="1 6" id="KW-0547">Nucleotide-binding</keyword>
<dbReference type="InterPro" id="IPR027417">
    <property type="entry name" value="P-loop_NTPase"/>
</dbReference>
<name>A0A644F6L2_GIAIC</name>
<keyword evidence="5 6" id="KW-0694">RNA-binding</keyword>
<dbReference type="GO" id="GO:0005730">
    <property type="term" value="C:nucleolus"/>
    <property type="evidence" value="ECO:0000318"/>
    <property type="project" value="GO_Central"/>
</dbReference>
<evidence type="ECO:0000256" key="5">
    <source>
        <dbReference type="ARBA" id="ARBA00022884"/>
    </source>
</evidence>
<keyword evidence="11" id="KW-1185">Reference proteome</keyword>
<evidence type="ECO:0000256" key="7">
    <source>
        <dbReference type="SAM" id="MobiDB-lite"/>
    </source>
</evidence>
<dbReference type="EMBL" id="AACB03000002">
    <property type="protein sequence ID" value="KAE8304257.1"/>
    <property type="molecule type" value="Genomic_DNA"/>
</dbReference>
<dbReference type="Proteomes" id="UP000001548">
    <property type="component" value="Unassembled WGS sequence"/>
</dbReference>
<dbReference type="GO" id="GO:0005524">
    <property type="term" value="F:ATP binding"/>
    <property type="evidence" value="ECO:0007669"/>
    <property type="project" value="UniProtKB-UniRule"/>
</dbReference>
<evidence type="ECO:0000256" key="1">
    <source>
        <dbReference type="ARBA" id="ARBA00022741"/>
    </source>
</evidence>
<dbReference type="AlphaFoldDB" id="A0A644F6L2"/>
<protein>
    <recommendedName>
        <fullName evidence="6">ATP-dependent RNA helicase</fullName>
        <ecNumber evidence="6">3.6.4.13</ecNumber>
    </recommendedName>
</protein>
<dbReference type="GO" id="GO:0000463">
    <property type="term" value="P:maturation of LSU-rRNA from tricistronic rRNA transcript (SSU-rRNA, 5.8S rRNA, LSU-rRNA)"/>
    <property type="evidence" value="ECO:0000318"/>
    <property type="project" value="GO_Central"/>
</dbReference>
<feature type="region of interest" description="Disordered" evidence="7">
    <location>
        <begin position="1"/>
        <end position="32"/>
    </location>
</feature>
<dbReference type="Pfam" id="PF00271">
    <property type="entry name" value="Helicase_C"/>
    <property type="match status" value="1"/>
</dbReference>
<dbReference type="CDD" id="cd18787">
    <property type="entry name" value="SF2_C_DEAD"/>
    <property type="match status" value="1"/>
</dbReference>
<dbReference type="PROSITE" id="PS51192">
    <property type="entry name" value="HELICASE_ATP_BIND_1"/>
    <property type="match status" value="1"/>
</dbReference>
<dbReference type="InterPro" id="IPR014001">
    <property type="entry name" value="Helicase_ATP-bd"/>
</dbReference>
<dbReference type="InParanoid" id="A0A644F6L2"/>